<dbReference type="PANTHER" id="PTHR47926:SF365">
    <property type="entry name" value="DYW DOMAIN-CONTAINING PROTEIN"/>
    <property type="match status" value="1"/>
</dbReference>
<dbReference type="InterPro" id="IPR046960">
    <property type="entry name" value="PPR_At4g14850-like_plant"/>
</dbReference>
<dbReference type="GO" id="GO:0009451">
    <property type="term" value="P:RNA modification"/>
    <property type="evidence" value="ECO:0007669"/>
    <property type="project" value="InterPro"/>
</dbReference>
<dbReference type="Gene3D" id="1.25.40.10">
    <property type="entry name" value="Tetratricopeptide repeat domain"/>
    <property type="match status" value="1"/>
</dbReference>
<dbReference type="AlphaFoldDB" id="A0A6V7NYQ3"/>
<reference evidence="1" key="1">
    <citation type="submission" date="2020-07" db="EMBL/GenBank/DDBJ databases">
        <authorList>
            <person name="Lin J."/>
        </authorList>
    </citation>
    <scope>NUCLEOTIDE SEQUENCE</scope>
</reference>
<name>A0A6V7NYQ3_ANACO</name>
<accession>A0A6V7NYQ3</accession>
<sequence>MQLTPLPSNASLPELQRLATTFKSFRQKLAVASTSPLPTKKQFKSYAETCASLLLQCADPDPSLAPLGLALHAHALRSGLSSHRSVLARLLSMYSRWGRSADRHRLLSEPSAVLFARNLALASHAETGRLDAARELFDEMPERTAGSWTVMIDALMKRAASTTPSSSSRRTPFGR</sequence>
<dbReference type="PANTHER" id="PTHR47926">
    <property type="entry name" value="PENTATRICOPEPTIDE REPEAT-CONTAINING PROTEIN"/>
    <property type="match status" value="1"/>
</dbReference>
<dbReference type="GO" id="GO:0003723">
    <property type="term" value="F:RNA binding"/>
    <property type="evidence" value="ECO:0007669"/>
    <property type="project" value="InterPro"/>
</dbReference>
<dbReference type="EMBL" id="LR862143">
    <property type="protein sequence ID" value="CAD1823711.1"/>
    <property type="molecule type" value="Genomic_DNA"/>
</dbReference>
<proteinExistence type="predicted"/>
<gene>
    <name evidence="1" type="ORF">CB5_LOCUS6922</name>
</gene>
<protein>
    <recommendedName>
        <fullName evidence="2">Pentatricopeptide repeat-containing protein</fullName>
    </recommendedName>
</protein>
<dbReference type="InterPro" id="IPR011990">
    <property type="entry name" value="TPR-like_helical_dom_sf"/>
</dbReference>
<evidence type="ECO:0008006" key="2">
    <source>
        <dbReference type="Google" id="ProtNLM"/>
    </source>
</evidence>
<evidence type="ECO:0000313" key="1">
    <source>
        <dbReference type="EMBL" id="CAD1823711.1"/>
    </source>
</evidence>
<organism evidence="1">
    <name type="scientific">Ananas comosus var. bracteatus</name>
    <name type="common">red pineapple</name>
    <dbReference type="NCBI Taxonomy" id="296719"/>
    <lineage>
        <taxon>Eukaryota</taxon>
        <taxon>Viridiplantae</taxon>
        <taxon>Streptophyta</taxon>
        <taxon>Embryophyta</taxon>
        <taxon>Tracheophyta</taxon>
        <taxon>Spermatophyta</taxon>
        <taxon>Magnoliopsida</taxon>
        <taxon>Liliopsida</taxon>
        <taxon>Poales</taxon>
        <taxon>Bromeliaceae</taxon>
        <taxon>Bromelioideae</taxon>
        <taxon>Ananas</taxon>
    </lineage>
</organism>